<gene>
    <name evidence="2" type="ORF">GJ689_24715</name>
</gene>
<protein>
    <recommendedName>
        <fullName evidence="1">Large polyvalent protein associated domain-containing protein</fullName>
    </recommendedName>
</protein>
<evidence type="ECO:0000313" key="3">
    <source>
        <dbReference type="Proteomes" id="UP000438991"/>
    </source>
</evidence>
<dbReference type="Pfam" id="PF18838">
    <property type="entry name" value="LPD23"/>
    <property type="match status" value="1"/>
</dbReference>
<reference evidence="2 3" key="1">
    <citation type="submission" date="2019-11" db="EMBL/GenBank/DDBJ databases">
        <title>Whole-genome sequence of Rhodoplanes serenus DSM 18633, type strain.</title>
        <authorList>
            <person name="Kyndt J.A."/>
            <person name="Meyer T.E."/>
        </authorList>
    </citation>
    <scope>NUCLEOTIDE SEQUENCE [LARGE SCALE GENOMIC DNA]</scope>
    <source>
        <strain evidence="2 3">DSM 18633</strain>
    </source>
</reference>
<dbReference type="Proteomes" id="UP000438991">
    <property type="component" value="Unassembled WGS sequence"/>
</dbReference>
<dbReference type="InterPro" id="IPR040696">
    <property type="entry name" value="LPD23"/>
</dbReference>
<dbReference type="RefSeq" id="WP_155481647.1">
    <property type="nucleotide sequence ID" value="NZ_WNKV01000034.1"/>
</dbReference>
<evidence type="ECO:0000313" key="2">
    <source>
        <dbReference type="EMBL" id="MTW19397.1"/>
    </source>
</evidence>
<feature type="domain" description="Large polyvalent protein associated" evidence="1">
    <location>
        <begin position="140"/>
        <end position="173"/>
    </location>
</feature>
<dbReference type="AlphaFoldDB" id="A0A9X5AU82"/>
<comment type="caution">
    <text evidence="2">The sequence shown here is derived from an EMBL/GenBank/DDBJ whole genome shotgun (WGS) entry which is preliminary data.</text>
</comment>
<proteinExistence type="predicted"/>
<name>A0A9X5AU82_9BRAD</name>
<accession>A0A9X5AU82</accession>
<dbReference type="EMBL" id="WNKV01000034">
    <property type="protein sequence ID" value="MTW19397.1"/>
    <property type="molecule type" value="Genomic_DNA"/>
</dbReference>
<organism evidence="2 3">
    <name type="scientific">Rhodoplanes serenus</name>
    <dbReference type="NCBI Taxonomy" id="200615"/>
    <lineage>
        <taxon>Bacteria</taxon>
        <taxon>Pseudomonadati</taxon>
        <taxon>Pseudomonadota</taxon>
        <taxon>Alphaproteobacteria</taxon>
        <taxon>Hyphomicrobiales</taxon>
        <taxon>Nitrobacteraceae</taxon>
        <taxon>Rhodoplanes</taxon>
    </lineage>
</organism>
<sequence length="270" mass="28386">MGLFDARGVSFTDLLSDARGAADRRDPVSLAELGVGLGIAPEPSPAEIAAARLRRSVRPEDGRRESMITRGLDAAGSSLGRTAGGLVDGAVRGVMAPGNAYRSTPDNPATTEQMIAPATDLAGILMGGAPATAVRGAAGVFGGRLAQTADHAALARAEAMTAAGEGRKAIWREAYHRLRHEVEARNAGDWALMSSAERAKSAPWQTADVPVSKQITDYSPPEIERVIADLRAGGERYRQDGPGTQELEALLARASKGSAIPEWARDLRRE</sequence>
<evidence type="ECO:0000259" key="1">
    <source>
        <dbReference type="Pfam" id="PF18838"/>
    </source>
</evidence>